<accession>B8CG77</accession>
<keyword evidence="3" id="KW-1185">Reference proteome</keyword>
<protein>
    <submittedName>
        <fullName evidence="2">Uncharacterized protein</fullName>
    </submittedName>
</protein>
<keyword evidence="1" id="KW-0732">Signal</keyword>
<dbReference type="InParanoid" id="B8CG77"/>
<dbReference type="Proteomes" id="UP000001449">
    <property type="component" value="Chromosome 23"/>
</dbReference>
<name>B8CG77_THAPS</name>
<dbReference type="GeneID" id="7448869"/>
<feature type="chain" id="PRO_5002866621" evidence="1">
    <location>
        <begin position="21"/>
        <end position="129"/>
    </location>
</feature>
<reference evidence="2 3" key="2">
    <citation type="journal article" date="2008" name="Nature">
        <title>The Phaeodactylum genome reveals the evolutionary history of diatom genomes.</title>
        <authorList>
            <person name="Bowler C."/>
            <person name="Allen A.E."/>
            <person name="Badger J.H."/>
            <person name="Grimwood J."/>
            <person name="Jabbari K."/>
            <person name="Kuo A."/>
            <person name="Maheswari U."/>
            <person name="Martens C."/>
            <person name="Maumus F."/>
            <person name="Otillar R.P."/>
            <person name="Rayko E."/>
            <person name="Salamov A."/>
            <person name="Vandepoele K."/>
            <person name="Beszteri B."/>
            <person name="Gruber A."/>
            <person name="Heijde M."/>
            <person name="Katinka M."/>
            <person name="Mock T."/>
            <person name="Valentin K."/>
            <person name="Verret F."/>
            <person name="Berges J.A."/>
            <person name="Brownlee C."/>
            <person name="Cadoret J.P."/>
            <person name="Chiovitti A."/>
            <person name="Choi C.J."/>
            <person name="Coesel S."/>
            <person name="De Martino A."/>
            <person name="Detter J.C."/>
            <person name="Durkin C."/>
            <person name="Falciatore A."/>
            <person name="Fournet J."/>
            <person name="Haruta M."/>
            <person name="Huysman M.J."/>
            <person name="Jenkins B.D."/>
            <person name="Jiroutova K."/>
            <person name="Jorgensen R.E."/>
            <person name="Joubert Y."/>
            <person name="Kaplan A."/>
            <person name="Kroger N."/>
            <person name="Kroth P.G."/>
            <person name="La Roche J."/>
            <person name="Lindquist E."/>
            <person name="Lommer M."/>
            <person name="Martin-Jezequel V."/>
            <person name="Lopez P.J."/>
            <person name="Lucas S."/>
            <person name="Mangogna M."/>
            <person name="McGinnis K."/>
            <person name="Medlin L.K."/>
            <person name="Montsant A."/>
            <person name="Oudot-Le Secq M.P."/>
            <person name="Napoli C."/>
            <person name="Obornik M."/>
            <person name="Parker M.S."/>
            <person name="Petit J.L."/>
            <person name="Porcel B.M."/>
            <person name="Poulsen N."/>
            <person name="Robison M."/>
            <person name="Rychlewski L."/>
            <person name="Rynearson T.A."/>
            <person name="Schmutz J."/>
            <person name="Shapiro H."/>
            <person name="Siaut M."/>
            <person name="Stanley M."/>
            <person name="Sussman M.R."/>
            <person name="Taylor A.R."/>
            <person name="Vardi A."/>
            <person name="von Dassow P."/>
            <person name="Vyverman W."/>
            <person name="Willis A."/>
            <person name="Wyrwicz L.S."/>
            <person name="Rokhsar D.S."/>
            <person name="Weissenbach J."/>
            <person name="Armbrust E.V."/>
            <person name="Green B.R."/>
            <person name="Van de Peer Y."/>
            <person name="Grigoriev I.V."/>
        </authorList>
    </citation>
    <scope>NUCLEOTIDE SEQUENCE [LARGE SCALE GENOMIC DNA]</scope>
    <source>
        <strain evidence="2 3">CCMP1335</strain>
    </source>
</reference>
<dbReference type="KEGG" id="tps:THAPSDRAFT_12013"/>
<dbReference type="eggNOG" id="ENOG502SFIZ">
    <property type="taxonomic scope" value="Eukaryota"/>
</dbReference>
<dbReference type="HOGENOM" id="CLU_1953209_0_0_1"/>
<feature type="signal peptide" evidence="1">
    <location>
        <begin position="1"/>
        <end position="20"/>
    </location>
</feature>
<dbReference type="EMBL" id="CM000654">
    <property type="protein sequence ID" value="EED87441.1"/>
    <property type="molecule type" value="Genomic_DNA"/>
</dbReference>
<dbReference type="AlphaFoldDB" id="B8CG77"/>
<evidence type="ECO:0000256" key="1">
    <source>
        <dbReference type="SAM" id="SignalP"/>
    </source>
</evidence>
<proteinExistence type="predicted"/>
<evidence type="ECO:0000313" key="2">
    <source>
        <dbReference type="EMBL" id="EED87441.1"/>
    </source>
</evidence>
<dbReference type="PaxDb" id="35128-Thaps12013"/>
<gene>
    <name evidence="2" type="ORF">THAPSDRAFT_12013</name>
</gene>
<dbReference type="RefSeq" id="XP_002295137.1">
    <property type="nucleotide sequence ID" value="XM_002295101.1"/>
</dbReference>
<sequence>MTPFAILTLLIVALIGTTAAYSTPKSTSQSQRQTSATVVNRSTFLATAASTCLAFLASSPPAFAKDVDPALKGTKADPEFQACLSQCVYECTKPKGMEQRNEAADDDGVSQVSLEMEGGRIWGCDIYGA</sequence>
<organism evidence="2 3">
    <name type="scientific">Thalassiosira pseudonana</name>
    <name type="common">Marine diatom</name>
    <name type="synonym">Cyclotella nana</name>
    <dbReference type="NCBI Taxonomy" id="35128"/>
    <lineage>
        <taxon>Eukaryota</taxon>
        <taxon>Sar</taxon>
        <taxon>Stramenopiles</taxon>
        <taxon>Ochrophyta</taxon>
        <taxon>Bacillariophyta</taxon>
        <taxon>Coscinodiscophyceae</taxon>
        <taxon>Thalassiosirophycidae</taxon>
        <taxon>Thalassiosirales</taxon>
        <taxon>Thalassiosiraceae</taxon>
        <taxon>Thalassiosira</taxon>
    </lineage>
</organism>
<reference evidence="2 3" key="1">
    <citation type="journal article" date="2004" name="Science">
        <title>The genome of the diatom Thalassiosira pseudonana: ecology, evolution, and metabolism.</title>
        <authorList>
            <person name="Armbrust E.V."/>
            <person name="Berges J.A."/>
            <person name="Bowler C."/>
            <person name="Green B.R."/>
            <person name="Martinez D."/>
            <person name="Putnam N.H."/>
            <person name="Zhou S."/>
            <person name="Allen A.E."/>
            <person name="Apt K.E."/>
            <person name="Bechner M."/>
            <person name="Brzezinski M.A."/>
            <person name="Chaal B.K."/>
            <person name="Chiovitti A."/>
            <person name="Davis A.K."/>
            <person name="Demarest M.S."/>
            <person name="Detter J.C."/>
            <person name="Glavina T."/>
            <person name="Goodstein D."/>
            <person name="Hadi M.Z."/>
            <person name="Hellsten U."/>
            <person name="Hildebrand M."/>
            <person name="Jenkins B.D."/>
            <person name="Jurka J."/>
            <person name="Kapitonov V.V."/>
            <person name="Kroger N."/>
            <person name="Lau W.W."/>
            <person name="Lane T.W."/>
            <person name="Larimer F.W."/>
            <person name="Lippmeier J.C."/>
            <person name="Lucas S."/>
            <person name="Medina M."/>
            <person name="Montsant A."/>
            <person name="Obornik M."/>
            <person name="Parker M.S."/>
            <person name="Palenik B."/>
            <person name="Pazour G.J."/>
            <person name="Richardson P.M."/>
            <person name="Rynearson T.A."/>
            <person name="Saito M.A."/>
            <person name="Schwartz D.C."/>
            <person name="Thamatrakoln K."/>
            <person name="Valentin K."/>
            <person name="Vardi A."/>
            <person name="Wilkerson F.P."/>
            <person name="Rokhsar D.S."/>
        </authorList>
    </citation>
    <scope>NUCLEOTIDE SEQUENCE [LARGE SCALE GENOMIC DNA]</scope>
    <source>
        <strain evidence="2 3">CCMP1335</strain>
    </source>
</reference>
<evidence type="ECO:0000313" key="3">
    <source>
        <dbReference type="Proteomes" id="UP000001449"/>
    </source>
</evidence>